<evidence type="ECO:0000256" key="1">
    <source>
        <dbReference type="SAM" id="MobiDB-lite"/>
    </source>
</evidence>
<dbReference type="AlphaFoldDB" id="A0A8D8KNT5"/>
<protein>
    <submittedName>
        <fullName evidence="2">(northern house mosquito) hypothetical protein</fullName>
    </submittedName>
</protein>
<proteinExistence type="predicted"/>
<organism evidence="2">
    <name type="scientific">Culex pipiens</name>
    <name type="common">House mosquito</name>
    <dbReference type="NCBI Taxonomy" id="7175"/>
    <lineage>
        <taxon>Eukaryota</taxon>
        <taxon>Metazoa</taxon>
        <taxon>Ecdysozoa</taxon>
        <taxon>Arthropoda</taxon>
        <taxon>Hexapoda</taxon>
        <taxon>Insecta</taxon>
        <taxon>Pterygota</taxon>
        <taxon>Neoptera</taxon>
        <taxon>Endopterygota</taxon>
        <taxon>Diptera</taxon>
        <taxon>Nematocera</taxon>
        <taxon>Culicoidea</taxon>
        <taxon>Culicidae</taxon>
        <taxon>Culicinae</taxon>
        <taxon>Culicini</taxon>
        <taxon>Culex</taxon>
        <taxon>Culex</taxon>
    </lineage>
</organism>
<sequence>MYTTLASPGDLDADFGGRPGRPGGRPGPRLGVLLIIPVFGEYPGCRPRFRLTTTSSEPAPLDSFFGRRPRLLGVFLIFVLDGSKLSSDVTGSDSTSDWDTLYSSSSCGSSSSSSPSDMGQFTMTKSVVRRDLL</sequence>
<dbReference type="EMBL" id="HBUE01325132">
    <property type="protein sequence ID" value="CAG6590446.1"/>
    <property type="molecule type" value="Transcribed_RNA"/>
</dbReference>
<reference evidence="2" key="1">
    <citation type="submission" date="2021-05" db="EMBL/GenBank/DDBJ databases">
        <authorList>
            <person name="Alioto T."/>
            <person name="Alioto T."/>
            <person name="Gomez Garrido J."/>
        </authorList>
    </citation>
    <scope>NUCLEOTIDE SEQUENCE</scope>
</reference>
<feature type="compositionally biased region" description="Gly residues" evidence="1">
    <location>
        <begin position="17"/>
        <end position="26"/>
    </location>
</feature>
<feature type="region of interest" description="Disordered" evidence="1">
    <location>
        <begin position="1"/>
        <end position="28"/>
    </location>
</feature>
<name>A0A8D8KNT5_CULPI</name>
<accession>A0A8D8KNT5</accession>
<evidence type="ECO:0000313" key="2">
    <source>
        <dbReference type="EMBL" id="CAG6590446.1"/>
    </source>
</evidence>